<evidence type="ECO:0000256" key="6">
    <source>
        <dbReference type="ARBA" id="ARBA00023136"/>
    </source>
</evidence>
<reference evidence="11 12" key="1">
    <citation type="submission" date="2018-03" db="EMBL/GenBank/DDBJ databases">
        <title>Draft Genome Sequences of the Obligatory Marine Myxobacteria Enhygromyxa salina SWB007.</title>
        <authorList>
            <person name="Poehlein A."/>
            <person name="Moghaddam J.A."/>
            <person name="Harms H."/>
            <person name="Alanjari M."/>
            <person name="Koenig G.M."/>
            <person name="Daniel R."/>
            <person name="Schaeberle T.F."/>
        </authorList>
    </citation>
    <scope>NUCLEOTIDE SEQUENCE [LARGE SCALE GENOMIC DNA]</scope>
    <source>
        <strain evidence="11 12">SWB007</strain>
    </source>
</reference>
<keyword evidence="5 7" id="KW-1133">Transmembrane helix</keyword>
<dbReference type="Pfam" id="PF00924">
    <property type="entry name" value="MS_channel_2nd"/>
    <property type="match status" value="1"/>
</dbReference>
<dbReference type="Gene3D" id="2.30.30.60">
    <property type="match status" value="1"/>
</dbReference>
<feature type="transmembrane region" description="Helical" evidence="7">
    <location>
        <begin position="15"/>
        <end position="44"/>
    </location>
</feature>
<dbReference type="SUPFAM" id="SSF50182">
    <property type="entry name" value="Sm-like ribonucleoproteins"/>
    <property type="match status" value="1"/>
</dbReference>
<evidence type="ECO:0000256" key="5">
    <source>
        <dbReference type="ARBA" id="ARBA00022989"/>
    </source>
</evidence>
<dbReference type="Pfam" id="PF21088">
    <property type="entry name" value="MS_channel_1st"/>
    <property type="match status" value="1"/>
</dbReference>
<keyword evidence="6 7" id="KW-0472">Membrane</keyword>
<evidence type="ECO:0000256" key="7">
    <source>
        <dbReference type="SAM" id="Phobius"/>
    </source>
</evidence>
<dbReference type="Gene3D" id="3.30.70.100">
    <property type="match status" value="1"/>
</dbReference>
<feature type="transmembrane region" description="Helical" evidence="7">
    <location>
        <begin position="329"/>
        <end position="347"/>
    </location>
</feature>
<feature type="transmembrane region" description="Helical" evidence="7">
    <location>
        <begin position="276"/>
        <end position="294"/>
    </location>
</feature>
<sequence>METLRFSDSPELNNAWLVGLVVALLLVVTWCGLVVSSTLFRWAVRASGVSSLVPLSEWIHKRARIAAVSLSLLVAVAGAGVLGFTLWSGVDLKPRFDAAWATVTPEAMTAVGRSFALLVALVIGYFTLERASRGLLRKISQVLKARNLGEEERVYADKFEQQLPSAINLSIAYAAVSLSLNALGLPTVLAWFVSTALYVLMLISAGRTLVYSIYVVSGQLLEQRGDRDKPRLLEEYYATLKRLLPVGQMSLAAILHVGVATLIIQRFETLEAFAPYGPIIIRIIAIFFAASLVVEFSRVMIAKALAPTLEREDENHRRRSTFVELLQNIAKYIIYFCVCMIVLRDFGVDPTPILAGAGILGLAVGLGAQTLVRDMLNGIFLLFEDQILKGDYIRVNDTEGVVEEITPRVTRIRDRFGRLHILANGEINNVINYSRGWTLAVVEVSVAYEADLNKVLRVLDEVCAQVQADVPERVVDAPQVMGIESLDESWMRVRIEAKVHPGNHFDVKRLLNRMLFDAFLAHDLEIPYPKSIELEGPPFPEPAPHVGVDHAARK</sequence>
<dbReference type="InterPro" id="IPR045276">
    <property type="entry name" value="YbiO_bact"/>
</dbReference>
<evidence type="ECO:0000256" key="3">
    <source>
        <dbReference type="ARBA" id="ARBA00022475"/>
    </source>
</evidence>
<evidence type="ECO:0000259" key="10">
    <source>
        <dbReference type="Pfam" id="PF21088"/>
    </source>
</evidence>
<feature type="domain" description="Mechanosensitive ion channel transmembrane helices 2/3" evidence="10">
    <location>
        <begin position="328"/>
        <end position="369"/>
    </location>
</feature>
<dbReference type="InterPro" id="IPR023408">
    <property type="entry name" value="MscS_beta-dom_sf"/>
</dbReference>
<dbReference type="GO" id="GO:0005886">
    <property type="term" value="C:plasma membrane"/>
    <property type="evidence" value="ECO:0007669"/>
    <property type="project" value="UniProtKB-SubCell"/>
</dbReference>
<dbReference type="SUPFAM" id="SSF82689">
    <property type="entry name" value="Mechanosensitive channel protein MscS (YggB), C-terminal domain"/>
    <property type="match status" value="1"/>
</dbReference>
<dbReference type="InterPro" id="IPR006685">
    <property type="entry name" value="MscS_channel_2nd"/>
</dbReference>
<feature type="transmembrane region" description="Helical" evidence="7">
    <location>
        <begin position="198"/>
        <end position="221"/>
    </location>
</feature>
<dbReference type="InterPro" id="IPR049278">
    <property type="entry name" value="MS_channel_C"/>
</dbReference>
<comment type="similarity">
    <text evidence="2">Belongs to the MscS (TC 1.A.23) family.</text>
</comment>
<dbReference type="AlphaFoldDB" id="A0A2S9XTH5"/>
<dbReference type="PANTHER" id="PTHR30460">
    <property type="entry name" value="MODERATE CONDUCTANCE MECHANOSENSITIVE CHANNEL YBIO"/>
    <property type="match status" value="1"/>
</dbReference>
<feature type="domain" description="Mechanosensitive ion channel MscS C-terminal" evidence="9">
    <location>
        <begin position="441"/>
        <end position="526"/>
    </location>
</feature>
<proteinExistence type="inferred from homology"/>
<feature type="transmembrane region" description="Helical" evidence="7">
    <location>
        <begin position="107"/>
        <end position="128"/>
    </location>
</feature>
<organism evidence="11 12">
    <name type="scientific">Enhygromyxa salina</name>
    <dbReference type="NCBI Taxonomy" id="215803"/>
    <lineage>
        <taxon>Bacteria</taxon>
        <taxon>Pseudomonadati</taxon>
        <taxon>Myxococcota</taxon>
        <taxon>Polyangia</taxon>
        <taxon>Nannocystales</taxon>
        <taxon>Nannocystaceae</taxon>
        <taxon>Enhygromyxa</taxon>
    </lineage>
</organism>
<evidence type="ECO:0000256" key="4">
    <source>
        <dbReference type="ARBA" id="ARBA00022692"/>
    </source>
</evidence>
<dbReference type="Gene3D" id="1.10.287.1260">
    <property type="match status" value="1"/>
</dbReference>
<feature type="domain" description="Mechanosensitive ion channel MscS" evidence="8">
    <location>
        <begin position="370"/>
        <end position="435"/>
    </location>
</feature>
<evidence type="ECO:0000256" key="1">
    <source>
        <dbReference type="ARBA" id="ARBA00004651"/>
    </source>
</evidence>
<accession>A0A2S9XTH5</accession>
<feature type="transmembrane region" description="Helical" evidence="7">
    <location>
        <begin position="242"/>
        <end position="264"/>
    </location>
</feature>
<dbReference type="InterPro" id="IPR010920">
    <property type="entry name" value="LSM_dom_sf"/>
</dbReference>
<dbReference type="Pfam" id="PF21082">
    <property type="entry name" value="MS_channel_3rd"/>
    <property type="match status" value="1"/>
</dbReference>
<dbReference type="EMBL" id="PVNL01000135">
    <property type="protein sequence ID" value="PRP96040.1"/>
    <property type="molecule type" value="Genomic_DNA"/>
</dbReference>
<dbReference type="OrthoDB" id="9784565at2"/>
<dbReference type="InterPro" id="IPR011066">
    <property type="entry name" value="MscS_channel_C_sf"/>
</dbReference>
<comment type="caution">
    <text evidence="11">The sequence shown here is derived from an EMBL/GenBank/DDBJ whole genome shotgun (WGS) entry which is preliminary data.</text>
</comment>
<evidence type="ECO:0000313" key="12">
    <source>
        <dbReference type="Proteomes" id="UP000238823"/>
    </source>
</evidence>
<evidence type="ECO:0000259" key="8">
    <source>
        <dbReference type="Pfam" id="PF00924"/>
    </source>
</evidence>
<evidence type="ECO:0000259" key="9">
    <source>
        <dbReference type="Pfam" id="PF21082"/>
    </source>
</evidence>
<feature type="transmembrane region" description="Helical" evidence="7">
    <location>
        <begin position="353"/>
        <end position="372"/>
    </location>
</feature>
<dbReference type="GO" id="GO:0008381">
    <property type="term" value="F:mechanosensitive monoatomic ion channel activity"/>
    <property type="evidence" value="ECO:0007669"/>
    <property type="project" value="InterPro"/>
</dbReference>
<gene>
    <name evidence="11" type="primary">ykuT</name>
    <name evidence="11" type="ORF">ENSA7_68540</name>
</gene>
<keyword evidence="4 7" id="KW-0812">Transmembrane</keyword>
<dbReference type="Proteomes" id="UP000238823">
    <property type="component" value="Unassembled WGS sequence"/>
</dbReference>
<protein>
    <submittedName>
        <fullName evidence="11">Putative MscS family protein YkuT</fullName>
    </submittedName>
</protein>
<dbReference type="PANTHER" id="PTHR30460:SF0">
    <property type="entry name" value="MODERATE CONDUCTANCE MECHANOSENSITIVE CHANNEL YBIO"/>
    <property type="match status" value="1"/>
</dbReference>
<feature type="transmembrane region" description="Helical" evidence="7">
    <location>
        <begin position="171"/>
        <end position="192"/>
    </location>
</feature>
<evidence type="ECO:0000256" key="2">
    <source>
        <dbReference type="ARBA" id="ARBA00008017"/>
    </source>
</evidence>
<dbReference type="InterPro" id="IPR049142">
    <property type="entry name" value="MS_channel_1st"/>
</dbReference>
<dbReference type="InterPro" id="IPR011014">
    <property type="entry name" value="MscS_channel_TM-2"/>
</dbReference>
<keyword evidence="3" id="KW-1003">Cell membrane</keyword>
<feature type="transmembrane region" description="Helical" evidence="7">
    <location>
        <begin position="65"/>
        <end position="87"/>
    </location>
</feature>
<evidence type="ECO:0000313" key="11">
    <source>
        <dbReference type="EMBL" id="PRP96040.1"/>
    </source>
</evidence>
<dbReference type="RefSeq" id="WP_106093669.1">
    <property type="nucleotide sequence ID" value="NZ_PVNL01000135.1"/>
</dbReference>
<dbReference type="SUPFAM" id="SSF82861">
    <property type="entry name" value="Mechanosensitive channel protein MscS (YggB), transmembrane region"/>
    <property type="match status" value="1"/>
</dbReference>
<comment type="subcellular location">
    <subcellularLocation>
        <location evidence="1">Cell membrane</location>
        <topology evidence="1">Multi-pass membrane protein</topology>
    </subcellularLocation>
</comment>
<name>A0A2S9XTH5_9BACT</name>